<dbReference type="AlphaFoldDB" id="U7DBK7"/>
<keyword evidence="14" id="KW-0573">Peptidoglycan synthesis</keyword>
<dbReference type="PATRIC" id="fig|1313304.3.peg.1206"/>
<comment type="subcellular location">
    <subcellularLocation>
        <location evidence="1 14">Cell membrane</location>
        <topology evidence="1 14">Multi-pass membrane protein</topology>
    </subcellularLocation>
</comment>
<feature type="transmembrane region" description="Helical" evidence="14">
    <location>
        <begin position="45"/>
        <end position="64"/>
    </location>
</feature>
<evidence type="ECO:0000256" key="9">
    <source>
        <dbReference type="ARBA" id="ARBA00023136"/>
    </source>
</evidence>
<keyword evidence="14" id="KW-0961">Cell wall biogenesis/degradation</keyword>
<feature type="transmembrane region" description="Helical" evidence="14">
    <location>
        <begin position="145"/>
        <end position="165"/>
    </location>
</feature>
<dbReference type="RefSeq" id="WP_022636734.1">
    <property type="nucleotide sequence ID" value="NZ_ASJR01000009.1"/>
</dbReference>
<feature type="transmembrane region" description="Helical" evidence="14">
    <location>
        <begin position="85"/>
        <end position="107"/>
    </location>
</feature>
<feature type="transmembrane region" description="Helical" evidence="14">
    <location>
        <begin position="185"/>
        <end position="203"/>
    </location>
</feature>
<keyword evidence="6 14" id="KW-0812">Transmembrane</keyword>
<evidence type="ECO:0000256" key="1">
    <source>
        <dbReference type="ARBA" id="ARBA00004651"/>
    </source>
</evidence>
<evidence type="ECO:0000256" key="7">
    <source>
        <dbReference type="ARBA" id="ARBA00022801"/>
    </source>
</evidence>
<comment type="caution">
    <text evidence="15">The sequence shown here is derived from an EMBL/GenBank/DDBJ whole genome shotgun (WGS) entry which is preliminary data.</text>
</comment>
<comment type="catalytic activity">
    <reaction evidence="13 14">
        <text>di-trans,octa-cis-undecaprenyl diphosphate + H2O = di-trans,octa-cis-undecaprenyl phosphate + phosphate + H(+)</text>
        <dbReference type="Rhea" id="RHEA:28094"/>
        <dbReference type="ChEBI" id="CHEBI:15377"/>
        <dbReference type="ChEBI" id="CHEBI:15378"/>
        <dbReference type="ChEBI" id="CHEBI:43474"/>
        <dbReference type="ChEBI" id="CHEBI:58405"/>
        <dbReference type="ChEBI" id="CHEBI:60392"/>
        <dbReference type="EC" id="3.6.1.27"/>
    </reaction>
</comment>
<evidence type="ECO:0000256" key="10">
    <source>
        <dbReference type="ARBA" id="ARBA00023251"/>
    </source>
</evidence>
<evidence type="ECO:0000256" key="13">
    <source>
        <dbReference type="ARBA" id="ARBA00047594"/>
    </source>
</evidence>
<dbReference type="eggNOG" id="COG1968">
    <property type="taxonomic scope" value="Bacteria"/>
</dbReference>
<reference evidence="15 16" key="1">
    <citation type="journal article" date="2013" name="Environ. Microbiol.">
        <title>Genome analysis of Chitinivibrio alkaliphilus gen. nov., sp. nov., a novel extremely haloalkaliphilic anaerobic chitinolytic bacterium from the candidate phylum Termite Group 3.</title>
        <authorList>
            <person name="Sorokin D.Y."/>
            <person name="Gumerov V.M."/>
            <person name="Rakitin A.L."/>
            <person name="Beletsky A.V."/>
            <person name="Damste J.S."/>
            <person name="Muyzer G."/>
            <person name="Mardanov A.V."/>
            <person name="Ravin N.V."/>
        </authorList>
    </citation>
    <scope>NUCLEOTIDE SEQUENCE [LARGE SCALE GENOMIC DNA]</scope>
    <source>
        <strain evidence="15 16">ACht1</strain>
    </source>
</reference>
<dbReference type="GO" id="GO:0046677">
    <property type="term" value="P:response to antibiotic"/>
    <property type="evidence" value="ECO:0007669"/>
    <property type="project" value="UniProtKB-UniRule"/>
</dbReference>
<evidence type="ECO:0000256" key="3">
    <source>
        <dbReference type="ARBA" id="ARBA00012374"/>
    </source>
</evidence>
<feature type="transmembrane region" description="Helical" evidence="14">
    <location>
        <begin position="113"/>
        <end position="133"/>
    </location>
</feature>
<dbReference type="STRING" id="1313304.CALK_1262"/>
<dbReference type="HAMAP" id="MF_01006">
    <property type="entry name" value="Undec_diphosphatase"/>
    <property type="match status" value="1"/>
</dbReference>
<keyword evidence="8 14" id="KW-1133">Transmembrane helix</keyword>
<dbReference type="Pfam" id="PF02673">
    <property type="entry name" value="BacA"/>
    <property type="match status" value="1"/>
</dbReference>
<keyword evidence="5 14" id="KW-1003">Cell membrane</keyword>
<dbReference type="InterPro" id="IPR003824">
    <property type="entry name" value="UppP"/>
</dbReference>
<accession>U7DBK7</accession>
<keyword evidence="9 14" id="KW-0472">Membrane</keyword>
<evidence type="ECO:0000256" key="11">
    <source>
        <dbReference type="ARBA" id="ARBA00032707"/>
    </source>
</evidence>
<feature type="transmembrane region" description="Helical" evidence="14">
    <location>
        <begin position="245"/>
        <end position="265"/>
    </location>
</feature>
<feature type="transmembrane region" description="Helical" evidence="14">
    <location>
        <begin position="215"/>
        <end position="233"/>
    </location>
</feature>
<evidence type="ECO:0000256" key="12">
    <source>
        <dbReference type="ARBA" id="ARBA00032932"/>
    </source>
</evidence>
<evidence type="ECO:0000313" key="16">
    <source>
        <dbReference type="Proteomes" id="UP000017148"/>
    </source>
</evidence>
<dbReference type="PANTHER" id="PTHR30622">
    <property type="entry name" value="UNDECAPRENYL-DIPHOSPHATASE"/>
    <property type="match status" value="1"/>
</dbReference>
<evidence type="ECO:0000256" key="14">
    <source>
        <dbReference type="HAMAP-Rule" id="MF_01006"/>
    </source>
</evidence>
<evidence type="ECO:0000313" key="15">
    <source>
        <dbReference type="EMBL" id="ERP31815.1"/>
    </source>
</evidence>
<proteinExistence type="inferred from homology"/>
<sequence>MYEAFNMIIIAIIQGITEFIPVSSSGHIVLAQHFTGMSVDAESDFAVNILLHMGTFVAVIYIYRMTIMELFKNLVSKDAQEQRESFLYLWYIVLASIPVGIVGILFADDFEAAFGNPFFVSLMLFITAAILFASRFGSVKDAGIITAKTALLIGLAQVFALFPGISRSGTTITAAILLGITREEAGRFSFMIFLPAIGGAALLKLPNITQTDYSFALLTIAFFTSLVVGIFALKVLLKFVNKGKLYIFSPYCLVVAILSLISLQFL</sequence>
<keyword evidence="10 14" id="KW-0046">Antibiotic resistance</keyword>
<dbReference type="GO" id="GO:0005886">
    <property type="term" value="C:plasma membrane"/>
    <property type="evidence" value="ECO:0007669"/>
    <property type="project" value="UniProtKB-SubCell"/>
</dbReference>
<comment type="miscellaneous">
    <text evidence="14">Bacitracin is thought to be involved in the inhibition of peptidoglycan synthesis by sequestering undecaprenyl diphosphate, thereby reducing the pool of lipid carrier available.</text>
</comment>
<keyword evidence="14" id="KW-0133">Cell shape</keyword>
<evidence type="ECO:0000256" key="2">
    <source>
        <dbReference type="ARBA" id="ARBA00010621"/>
    </source>
</evidence>
<evidence type="ECO:0000256" key="4">
    <source>
        <dbReference type="ARBA" id="ARBA00021581"/>
    </source>
</evidence>
<evidence type="ECO:0000256" key="8">
    <source>
        <dbReference type="ARBA" id="ARBA00022989"/>
    </source>
</evidence>
<keyword evidence="7 14" id="KW-0378">Hydrolase</keyword>
<dbReference type="GO" id="GO:0071555">
    <property type="term" value="P:cell wall organization"/>
    <property type="evidence" value="ECO:0007669"/>
    <property type="project" value="UniProtKB-KW"/>
</dbReference>
<protein>
    <recommendedName>
        <fullName evidence="4 14">Undecaprenyl-diphosphatase</fullName>
        <ecNumber evidence="3 14">3.6.1.27</ecNumber>
    </recommendedName>
    <alternativeName>
        <fullName evidence="12 14">Bacitracin resistance protein</fullName>
    </alternativeName>
    <alternativeName>
        <fullName evidence="11 14">Undecaprenyl pyrophosphate phosphatase</fullName>
    </alternativeName>
</protein>
<dbReference type="OrthoDB" id="9808289at2"/>
<evidence type="ECO:0000256" key="5">
    <source>
        <dbReference type="ARBA" id="ARBA00022475"/>
    </source>
</evidence>
<dbReference type="EC" id="3.6.1.27" evidence="3 14"/>
<organism evidence="15 16">
    <name type="scientific">Chitinivibrio alkaliphilus ACht1</name>
    <dbReference type="NCBI Taxonomy" id="1313304"/>
    <lineage>
        <taxon>Bacteria</taxon>
        <taxon>Pseudomonadati</taxon>
        <taxon>Fibrobacterota</taxon>
        <taxon>Chitinivibrionia</taxon>
        <taxon>Chitinivibrionales</taxon>
        <taxon>Chitinivibrionaceae</taxon>
        <taxon>Chitinivibrio</taxon>
    </lineage>
</organism>
<evidence type="ECO:0000256" key="6">
    <source>
        <dbReference type="ARBA" id="ARBA00022692"/>
    </source>
</evidence>
<name>U7DBK7_9BACT</name>
<comment type="similarity">
    <text evidence="2 14">Belongs to the UppP family.</text>
</comment>
<gene>
    <name evidence="14" type="primary">uppP</name>
    <name evidence="15" type="ORF">CALK_1262</name>
</gene>
<dbReference type="EMBL" id="ASJR01000009">
    <property type="protein sequence ID" value="ERP31815.1"/>
    <property type="molecule type" value="Genomic_DNA"/>
</dbReference>
<dbReference type="GO" id="GO:0050380">
    <property type="term" value="F:undecaprenyl-diphosphatase activity"/>
    <property type="evidence" value="ECO:0007669"/>
    <property type="project" value="UniProtKB-UniRule"/>
</dbReference>
<dbReference type="GO" id="GO:0008360">
    <property type="term" value="P:regulation of cell shape"/>
    <property type="evidence" value="ECO:0007669"/>
    <property type="project" value="UniProtKB-KW"/>
</dbReference>
<comment type="function">
    <text evidence="14">Catalyzes the dephosphorylation of undecaprenyl diphosphate (UPP). Confers resistance to bacitracin.</text>
</comment>
<dbReference type="GO" id="GO:0009252">
    <property type="term" value="P:peptidoglycan biosynthetic process"/>
    <property type="evidence" value="ECO:0007669"/>
    <property type="project" value="UniProtKB-KW"/>
</dbReference>
<keyword evidence="16" id="KW-1185">Reference proteome</keyword>
<dbReference type="Proteomes" id="UP000017148">
    <property type="component" value="Unassembled WGS sequence"/>
</dbReference>
<dbReference type="PANTHER" id="PTHR30622:SF2">
    <property type="entry name" value="UNDECAPRENYL-DIPHOSPHATASE"/>
    <property type="match status" value="1"/>
</dbReference>